<accession>A0A2S1GMB5</accession>
<dbReference type="KEGG" id="vg:65112673"/>
<evidence type="ECO:0000313" key="2">
    <source>
        <dbReference type="Proteomes" id="UP000246316"/>
    </source>
</evidence>
<reference evidence="1" key="1">
    <citation type="submission" date="2018-03" db="EMBL/GenBank/DDBJ databases">
        <title>Phage therapy in agriculture - a green tech approach to combat plant pathogenic bacteria.</title>
        <authorList>
            <person name="Carstens A.B."/>
            <person name="Djurhuus A.M."/>
            <person name="Hansen L.H."/>
        </authorList>
    </citation>
    <scope>NUCLEOTIDE SEQUENCE [LARGE SCALE GENOMIC DNA]</scope>
</reference>
<dbReference type="RefSeq" id="YP_010095039.1">
    <property type="nucleotide sequence ID" value="NC_055743.1"/>
</dbReference>
<name>A0A2S1GMB5_9CAUD</name>
<dbReference type="EMBL" id="MH059636">
    <property type="protein sequence ID" value="AWD90531.1"/>
    <property type="molecule type" value="Genomic_DNA"/>
</dbReference>
<dbReference type="Proteomes" id="UP000246316">
    <property type="component" value="Segment"/>
</dbReference>
<dbReference type="GeneID" id="65112673"/>
<organism evidence="1 2">
    <name type="scientific">Erwinia phage Cronus</name>
    <dbReference type="NCBI Taxonomy" id="2163633"/>
    <lineage>
        <taxon>Viruses</taxon>
        <taxon>Duplodnaviria</taxon>
        <taxon>Heunggongvirae</taxon>
        <taxon>Uroviricota</taxon>
        <taxon>Caudoviricetes</taxon>
        <taxon>Pantevenvirales</taxon>
        <taxon>Straboviridae</taxon>
        <taxon>Tevenvirinae</taxon>
        <taxon>Risoevirus</taxon>
        <taxon>Risoevirus cronus</taxon>
        <taxon>Roskildevirus cronus</taxon>
    </lineage>
</organism>
<proteinExistence type="predicted"/>
<sequence length="72" mass="8449">MDVAQEYIHLHKMISIEVAEEFCGDFASIIVKIKFKMDLDDDECNKLVYLYNRYHGTTEIVTSTQLLENLYV</sequence>
<protein>
    <submittedName>
        <fullName evidence="1">Uncharacterized protein</fullName>
    </submittedName>
</protein>
<evidence type="ECO:0000313" key="1">
    <source>
        <dbReference type="EMBL" id="AWD90531.1"/>
    </source>
</evidence>
<keyword evidence="2" id="KW-1185">Reference proteome</keyword>